<keyword evidence="3" id="KW-0694">RNA-binding</keyword>
<dbReference type="Gene3D" id="4.10.640.10">
    <property type="entry name" value="Ribosomal protein S18"/>
    <property type="match status" value="1"/>
</dbReference>
<accession>A0A9W6BPA0</accession>
<keyword evidence="5" id="KW-0687">Ribonucleoprotein</keyword>
<feature type="compositionally biased region" description="Low complexity" evidence="7">
    <location>
        <begin position="78"/>
        <end position="88"/>
    </location>
</feature>
<dbReference type="Proteomes" id="UP001165080">
    <property type="component" value="Unassembled WGS sequence"/>
</dbReference>
<keyword evidence="4" id="KW-0689">Ribosomal protein</keyword>
<dbReference type="GO" id="GO:0003735">
    <property type="term" value="F:structural constituent of ribosome"/>
    <property type="evidence" value="ECO:0007669"/>
    <property type="project" value="InterPro"/>
</dbReference>
<feature type="region of interest" description="Disordered" evidence="7">
    <location>
        <begin position="47"/>
        <end position="89"/>
    </location>
</feature>
<evidence type="ECO:0000256" key="1">
    <source>
        <dbReference type="ARBA" id="ARBA00005589"/>
    </source>
</evidence>
<dbReference type="GO" id="GO:0006412">
    <property type="term" value="P:translation"/>
    <property type="evidence" value="ECO:0007669"/>
    <property type="project" value="InterPro"/>
</dbReference>
<comment type="similarity">
    <text evidence="1">Belongs to the bacterial ribosomal protein bS18 family.</text>
</comment>
<comment type="caution">
    <text evidence="8">The sequence shown here is derived from an EMBL/GenBank/DDBJ whole genome shotgun (WGS) entry which is preliminary data.</text>
</comment>
<protein>
    <recommendedName>
        <fullName evidence="6">Small ribosomal subunit protein bS18c</fullName>
    </recommendedName>
</protein>
<evidence type="ECO:0000256" key="4">
    <source>
        <dbReference type="ARBA" id="ARBA00022980"/>
    </source>
</evidence>
<dbReference type="Pfam" id="PF01084">
    <property type="entry name" value="Ribosomal_S18"/>
    <property type="match status" value="1"/>
</dbReference>
<dbReference type="InterPro" id="IPR036870">
    <property type="entry name" value="Ribosomal_bS18_sf"/>
</dbReference>
<dbReference type="AlphaFoldDB" id="A0A9W6BPA0"/>
<dbReference type="EMBL" id="BRXU01000014">
    <property type="protein sequence ID" value="GLC55961.1"/>
    <property type="molecule type" value="Genomic_DNA"/>
</dbReference>
<evidence type="ECO:0000256" key="2">
    <source>
        <dbReference type="ARBA" id="ARBA00011458"/>
    </source>
</evidence>
<keyword evidence="9" id="KW-1185">Reference proteome</keyword>
<evidence type="ECO:0000256" key="7">
    <source>
        <dbReference type="SAM" id="MobiDB-lite"/>
    </source>
</evidence>
<evidence type="ECO:0000256" key="5">
    <source>
        <dbReference type="ARBA" id="ARBA00023274"/>
    </source>
</evidence>
<dbReference type="PANTHER" id="PTHR13479">
    <property type="entry name" value="30S RIBOSOMAL PROTEIN S18"/>
    <property type="match status" value="1"/>
</dbReference>
<sequence length="409" mass="42770">MQTNVSRLTGALRALANVGSQQLPLAQAATCLSSTGRVCLGQHEGAPTTPWGQCPSGPSIARNFSASTPNQPDEPASKSESAAGAASARPTFTARLRDLLAVSSWRISKGETGRLADVKDDLATQSTAASLQEALGHGAAQPAAAAAGGEAQDSGGSAAAAPPATAGGGTPEQQLQAQLLQGLQQQQQQEGQGQPEGEQQQQQQPLQPHQRLLHPKYGYAALGGVVPEEGGASTTGGLVGLLTSQNPRVNPRRRFMPGETYEPQDLNPFASRAPGRPRPNAADPVRRPTAEEVMEKADYKNVAFLSRWFLSPAGRLLPRRQTRLPVHVHKYVSRQIKLARHMGLMAGEARLDKLHLARLREQELVEAQRRAAAVTAATAAAVTVTSGGVAAVGGGRGGTRLQDLAELGA</sequence>
<dbReference type="SUPFAM" id="SSF46911">
    <property type="entry name" value="Ribosomal protein S18"/>
    <property type="match status" value="1"/>
</dbReference>
<gene>
    <name evidence="8" type="primary">PLEST002905</name>
    <name evidence="8" type="ORF">PLESTB_001049400</name>
</gene>
<dbReference type="InterPro" id="IPR001648">
    <property type="entry name" value="Ribosomal_bS18"/>
</dbReference>
<comment type="subunit">
    <text evidence="2">Part of the 30S ribosomal subunit.</text>
</comment>
<name>A0A9W6BPA0_9CHLO</name>
<feature type="compositionally biased region" description="Polar residues" evidence="7">
    <location>
        <begin position="62"/>
        <end position="71"/>
    </location>
</feature>
<evidence type="ECO:0000256" key="3">
    <source>
        <dbReference type="ARBA" id="ARBA00022884"/>
    </source>
</evidence>
<dbReference type="GO" id="GO:0005763">
    <property type="term" value="C:mitochondrial small ribosomal subunit"/>
    <property type="evidence" value="ECO:0007669"/>
    <property type="project" value="TreeGrafter"/>
</dbReference>
<evidence type="ECO:0000256" key="6">
    <source>
        <dbReference type="ARBA" id="ARBA00035266"/>
    </source>
</evidence>
<feature type="region of interest" description="Disordered" evidence="7">
    <location>
        <begin position="141"/>
        <end position="208"/>
    </location>
</feature>
<feature type="region of interest" description="Disordered" evidence="7">
    <location>
        <begin position="241"/>
        <end position="288"/>
    </location>
</feature>
<proteinExistence type="inferred from homology"/>
<reference evidence="8 9" key="1">
    <citation type="journal article" date="2023" name="Commun. Biol.">
        <title>Reorganization of the ancestral sex-determining regions during the evolution of trioecy in Pleodorina starrii.</title>
        <authorList>
            <person name="Takahashi K."/>
            <person name="Suzuki S."/>
            <person name="Kawai-Toyooka H."/>
            <person name="Yamamoto K."/>
            <person name="Hamaji T."/>
            <person name="Ootsuki R."/>
            <person name="Yamaguchi H."/>
            <person name="Kawachi M."/>
            <person name="Higashiyama T."/>
            <person name="Nozaki H."/>
        </authorList>
    </citation>
    <scope>NUCLEOTIDE SEQUENCE [LARGE SCALE GENOMIC DNA]</scope>
    <source>
        <strain evidence="8 9">NIES-4479</strain>
    </source>
</reference>
<organism evidence="8 9">
    <name type="scientific">Pleodorina starrii</name>
    <dbReference type="NCBI Taxonomy" id="330485"/>
    <lineage>
        <taxon>Eukaryota</taxon>
        <taxon>Viridiplantae</taxon>
        <taxon>Chlorophyta</taxon>
        <taxon>core chlorophytes</taxon>
        <taxon>Chlorophyceae</taxon>
        <taxon>CS clade</taxon>
        <taxon>Chlamydomonadales</taxon>
        <taxon>Volvocaceae</taxon>
        <taxon>Pleodorina</taxon>
    </lineage>
</organism>
<evidence type="ECO:0000313" key="8">
    <source>
        <dbReference type="EMBL" id="GLC55961.1"/>
    </source>
</evidence>
<evidence type="ECO:0000313" key="9">
    <source>
        <dbReference type="Proteomes" id="UP001165080"/>
    </source>
</evidence>
<dbReference type="GO" id="GO:0070181">
    <property type="term" value="F:small ribosomal subunit rRNA binding"/>
    <property type="evidence" value="ECO:0007669"/>
    <property type="project" value="TreeGrafter"/>
</dbReference>
<dbReference type="PANTHER" id="PTHR13479:SF40">
    <property type="entry name" value="SMALL RIBOSOMAL SUBUNIT PROTEIN BS18M"/>
    <property type="match status" value="1"/>
</dbReference>